<sequence length="218" mass="23093">MGQTWLRHSAGMTTSPVRRRVAGALMTCGVLTLALGGCTSEAPTAGPATTARSTGAQVGNASYTVVSQPTLKPGDPAPAPTGKVVLTLTGDFAQGPEVELDLAGLERLGTVEYSVLDKQAEGRRATFRGVLVSTLLQWLGAEDATTMHAVALNDYAVDIPVSDTAKFPVLLATSVDGERMSVERYGPTRFVYPTDGVGLDPTVYDPRWIWQLKSIEVE</sequence>
<evidence type="ECO:0000313" key="3">
    <source>
        <dbReference type="Proteomes" id="UP001501326"/>
    </source>
</evidence>
<dbReference type="SUPFAM" id="SSF56524">
    <property type="entry name" value="Oxidoreductase molybdopterin-binding domain"/>
    <property type="match status" value="1"/>
</dbReference>
<feature type="domain" description="Oxidoreductase molybdopterin-binding" evidence="1">
    <location>
        <begin position="124"/>
        <end position="194"/>
    </location>
</feature>
<organism evidence="2 3">
    <name type="scientific">Pedococcus aerophilus</name>
    <dbReference type="NCBI Taxonomy" id="436356"/>
    <lineage>
        <taxon>Bacteria</taxon>
        <taxon>Bacillati</taxon>
        <taxon>Actinomycetota</taxon>
        <taxon>Actinomycetes</taxon>
        <taxon>Micrococcales</taxon>
        <taxon>Intrasporangiaceae</taxon>
        <taxon>Pedococcus</taxon>
    </lineage>
</organism>
<keyword evidence="3" id="KW-1185">Reference proteome</keyword>
<dbReference type="Pfam" id="PF00174">
    <property type="entry name" value="Oxidored_molyb"/>
    <property type="match status" value="1"/>
</dbReference>
<reference evidence="2 3" key="1">
    <citation type="journal article" date="2019" name="Int. J. Syst. Evol. Microbiol.">
        <title>The Global Catalogue of Microorganisms (GCM) 10K type strain sequencing project: providing services to taxonomists for standard genome sequencing and annotation.</title>
        <authorList>
            <consortium name="The Broad Institute Genomics Platform"/>
            <consortium name="The Broad Institute Genome Sequencing Center for Infectious Disease"/>
            <person name="Wu L."/>
            <person name="Ma J."/>
        </authorList>
    </citation>
    <scope>NUCLEOTIDE SEQUENCE [LARGE SCALE GENOMIC DNA]</scope>
    <source>
        <strain evidence="2 3">JCM 16378</strain>
    </source>
</reference>
<proteinExistence type="predicted"/>
<evidence type="ECO:0000259" key="1">
    <source>
        <dbReference type="Pfam" id="PF00174"/>
    </source>
</evidence>
<dbReference type="InterPro" id="IPR000572">
    <property type="entry name" value="OxRdtase_Mopterin-bd_dom"/>
</dbReference>
<dbReference type="EMBL" id="BAAARN010000004">
    <property type="protein sequence ID" value="GAA2738614.1"/>
    <property type="molecule type" value="Genomic_DNA"/>
</dbReference>
<evidence type="ECO:0000313" key="2">
    <source>
        <dbReference type="EMBL" id="GAA2738614.1"/>
    </source>
</evidence>
<accession>A0ABN3UUF7</accession>
<name>A0ABN3UUF7_9MICO</name>
<dbReference type="Gene3D" id="3.90.420.10">
    <property type="entry name" value="Oxidoreductase, molybdopterin-binding domain"/>
    <property type="match status" value="1"/>
</dbReference>
<protein>
    <recommendedName>
        <fullName evidence="1">Oxidoreductase molybdopterin-binding domain-containing protein</fullName>
    </recommendedName>
</protein>
<dbReference type="Proteomes" id="UP001501326">
    <property type="component" value="Unassembled WGS sequence"/>
</dbReference>
<comment type="caution">
    <text evidence="2">The sequence shown here is derived from an EMBL/GenBank/DDBJ whole genome shotgun (WGS) entry which is preliminary data.</text>
</comment>
<gene>
    <name evidence="2" type="ORF">GCM10009867_30660</name>
</gene>
<dbReference type="InterPro" id="IPR036374">
    <property type="entry name" value="OxRdtase_Mopterin-bd_sf"/>
</dbReference>